<protein>
    <submittedName>
        <fullName evidence="1">Uncharacterized protein</fullName>
    </submittedName>
</protein>
<comment type="caution">
    <text evidence="1">The sequence shown here is derived from an EMBL/GenBank/DDBJ whole genome shotgun (WGS) entry which is preliminary data.</text>
</comment>
<sequence length="87" mass="9695">MYSKEDALKLAKYYKDKVIGKDLHSKKGKGLKISQIDIDEAMGGGYNVYCYADASPSVIMHNRIQLVAEDLDLLSPDEALKEINEST</sequence>
<evidence type="ECO:0000313" key="1">
    <source>
        <dbReference type="EMBL" id="GGB80504.1"/>
    </source>
</evidence>
<reference evidence="2" key="1">
    <citation type="journal article" date="2019" name="Int. J. Syst. Evol. Microbiol.">
        <title>The Global Catalogue of Microorganisms (GCM) 10K type strain sequencing project: providing services to taxonomists for standard genome sequencing and annotation.</title>
        <authorList>
            <consortium name="The Broad Institute Genomics Platform"/>
            <consortium name="The Broad Institute Genome Sequencing Center for Infectious Disease"/>
            <person name="Wu L."/>
            <person name="Ma J."/>
        </authorList>
    </citation>
    <scope>NUCLEOTIDE SEQUENCE [LARGE SCALE GENOMIC DNA]</scope>
    <source>
        <strain evidence="2">CGMCC 1.15461</strain>
    </source>
</reference>
<proteinExistence type="predicted"/>
<name>A0ABQ1K160_9FLAO</name>
<evidence type="ECO:0000313" key="2">
    <source>
        <dbReference type="Proteomes" id="UP000615760"/>
    </source>
</evidence>
<organism evidence="1 2">
    <name type="scientific">Flavobacterium suaedae</name>
    <dbReference type="NCBI Taxonomy" id="1767027"/>
    <lineage>
        <taxon>Bacteria</taxon>
        <taxon>Pseudomonadati</taxon>
        <taxon>Bacteroidota</taxon>
        <taxon>Flavobacteriia</taxon>
        <taxon>Flavobacteriales</taxon>
        <taxon>Flavobacteriaceae</taxon>
        <taxon>Flavobacterium</taxon>
    </lineage>
</organism>
<gene>
    <name evidence="1" type="ORF">GCM10007424_20760</name>
</gene>
<accession>A0ABQ1K160</accession>
<dbReference type="EMBL" id="BMJE01000005">
    <property type="protein sequence ID" value="GGB80504.1"/>
    <property type="molecule type" value="Genomic_DNA"/>
</dbReference>
<keyword evidence="2" id="KW-1185">Reference proteome</keyword>
<dbReference type="Proteomes" id="UP000615760">
    <property type="component" value="Unassembled WGS sequence"/>
</dbReference>
<dbReference type="RefSeq" id="WP_188621225.1">
    <property type="nucleotide sequence ID" value="NZ_BMJE01000005.1"/>
</dbReference>